<dbReference type="GO" id="GO:0046872">
    <property type="term" value="F:metal ion binding"/>
    <property type="evidence" value="ECO:0007669"/>
    <property type="project" value="UniProtKB-KW"/>
</dbReference>
<evidence type="ECO:0000256" key="8">
    <source>
        <dbReference type="RuleBase" id="RU365033"/>
    </source>
</evidence>
<comment type="cofactor">
    <cofactor evidence="8">
        <name>Mg(2+)</name>
        <dbReference type="ChEBI" id="CHEBI:18420"/>
    </cofactor>
    <cofactor evidence="8">
        <name>Mn(2+)</name>
        <dbReference type="ChEBI" id="CHEBI:29035"/>
    </cofactor>
</comment>
<comment type="subcellular location">
    <subcellularLocation>
        <location evidence="8">Nucleus</location>
    </subcellularLocation>
</comment>
<organism evidence="10 11">
    <name type="scientific">Ceraceosorus guamensis</name>
    <dbReference type="NCBI Taxonomy" id="1522189"/>
    <lineage>
        <taxon>Eukaryota</taxon>
        <taxon>Fungi</taxon>
        <taxon>Dikarya</taxon>
        <taxon>Basidiomycota</taxon>
        <taxon>Ustilaginomycotina</taxon>
        <taxon>Exobasidiomycetes</taxon>
        <taxon>Ceraceosorales</taxon>
        <taxon>Ceraceosoraceae</taxon>
        <taxon>Ceraceosorus</taxon>
    </lineage>
</organism>
<dbReference type="GO" id="GO:0005634">
    <property type="term" value="C:nucleus"/>
    <property type="evidence" value="ECO:0007669"/>
    <property type="project" value="UniProtKB-SubCell"/>
</dbReference>
<evidence type="ECO:0000313" key="10">
    <source>
        <dbReference type="EMBL" id="PWN41753.1"/>
    </source>
</evidence>
<comment type="function">
    <text evidence="8">Nuclease required for the repair of DNA interstrand cross-links (ICL). Acts as a 5'-3' exonuclease that anchors at a cut end of DNA and cleaves DNA successively at every third nucleotide, allowing to excise an ICL from one strand through flanking incisions.</text>
</comment>
<comment type="catalytic activity">
    <reaction evidence="1 8">
        <text>Hydrolytically removes 5'-nucleotides successively from the 3'-hydroxy termini of 3'-hydroxy-terminated oligonucleotides.</text>
        <dbReference type="EC" id="3.1.4.1"/>
    </reaction>
</comment>
<dbReference type="InterPro" id="IPR049132">
    <property type="entry name" value="FAN1-like_euk"/>
</dbReference>
<keyword evidence="6 8" id="KW-0460">Magnesium</keyword>
<accession>A0A316VZB6</accession>
<dbReference type="Proteomes" id="UP000245783">
    <property type="component" value="Unassembled WGS sequence"/>
</dbReference>
<proteinExistence type="inferred from homology"/>
<dbReference type="Gene3D" id="3.40.1350.10">
    <property type="match status" value="1"/>
</dbReference>
<keyword evidence="8" id="KW-0227">DNA damage</keyword>
<evidence type="ECO:0000256" key="1">
    <source>
        <dbReference type="ARBA" id="ARBA00000983"/>
    </source>
</evidence>
<dbReference type="GO" id="GO:0008409">
    <property type="term" value="F:5'-3' exonuclease activity"/>
    <property type="evidence" value="ECO:0007669"/>
    <property type="project" value="TreeGrafter"/>
</dbReference>
<dbReference type="InterPro" id="IPR049125">
    <property type="entry name" value="FAN1-like_WH"/>
</dbReference>
<dbReference type="Pfam" id="PF08774">
    <property type="entry name" value="VRR_NUC"/>
    <property type="match status" value="1"/>
</dbReference>
<dbReference type="EC" id="3.1.4.1" evidence="8"/>
<evidence type="ECO:0000256" key="7">
    <source>
        <dbReference type="ARBA" id="ARBA00023211"/>
    </source>
</evidence>
<reference evidence="10 11" key="1">
    <citation type="journal article" date="2018" name="Mol. Biol. Evol.">
        <title>Broad Genomic Sampling Reveals a Smut Pathogenic Ancestry of the Fungal Clade Ustilaginomycotina.</title>
        <authorList>
            <person name="Kijpornyongpan T."/>
            <person name="Mondo S.J."/>
            <person name="Barry K."/>
            <person name="Sandor L."/>
            <person name="Lee J."/>
            <person name="Lipzen A."/>
            <person name="Pangilinan J."/>
            <person name="LaButti K."/>
            <person name="Hainaut M."/>
            <person name="Henrissat B."/>
            <person name="Grigoriev I.V."/>
            <person name="Spatafora J.W."/>
            <person name="Aime M.C."/>
        </authorList>
    </citation>
    <scope>NUCLEOTIDE SEQUENCE [LARGE SCALE GENOMIC DNA]</scope>
    <source>
        <strain evidence="10 11">MCA 4658</strain>
    </source>
</reference>
<keyword evidence="11" id="KW-1185">Reference proteome</keyword>
<keyword evidence="5 8" id="KW-0378">Hydrolase</keyword>
<evidence type="ECO:0000256" key="3">
    <source>
        <dbReference type="ARBA" id="ARBA00022722"/>
    </source>
</evidence>
<dbReference type="GO" id="GO:0070336">
    <property type="term" value="F:flap-structured DNA binding"/>
    <property type="evidence" value="ECO:0007669"/>
    <property type="project" value="TreeGrafter"/>
</dbReference>
<protein>
    <recommendedName>
        <fullName evidence="8">Fanconi-associated nuclease</fullName>
        <ecNumber evidence="8">3.1.4.1</ecNumber>
    </recommendedName>
</protein>
<dbReference type="GO" id="GO:0004528">
    <property type="term" value="F:phosphodiesterase I activity"/>
    <property type="evidence" value="ECO:0007669"/>
    <property type="project" value="UniProtKB-EC"/>
</dbReference>
<dbReference type="AlphaFoldDB" id="A0A316VZB6"/>
<evidence type="ECO:0000313" key="11">
    <source>
        <dbReference type="Proteomes" id="UP000245783"/>
    </source>
</evidence>
<dbReference type="Pfam" id="PF21315">
    <property type="entry name" value="FAN1_HTH"/>
    <property type="match status" value="1"/>
</dbReference>
<dbReference type="InterPro" id="IPR014883">
    <property type="entry name" value="VRR_NUC"/>
</dbReference>
<dbReference type="GO" id="GO:0017108">
    <property type="term" value="F:5'-flap endonuclease activity"/>
    <property type="evidence" value="ECO:0007669"/>
    <property type="project" value="TreeGrafter"/>
</dbReference>
<dbReference type="FunCoup" id="A0A316VZB6">
    <property type="interactions" value="255"/>
</dbReference>
<dbReference type="GeneID" id="37034143"/>
<feature type="domain" description="VRR-NUC" evidence="9">
    <location>
        <begin position="578"/>
        <end position="692"/>
    </location>
</feature>
<dbReference type="InterPro" id="IPR011856">
    <property type="entry name" value="tRNA_endonuc-like_dom_sf"/>
</dbReference>
<dbReference type="CDD" id="cd22326">
    <property type="entry name" value="FAN1-like"/>
    <property type="match status" value="1"/>
</dbReference>
<dbReference type="EMBL" id="KZ819388">
    <property type="protein sequence ID" value="PWN41753.1"/>
    <property type="molecule type" value="Genomic_DNA"/>
</dbReference>
<evidence type="ECO:0000259" key="9">
    <source>
        <dbReference type="SMART" id="SM00990"/>
    </source>
</evidence>
<dbReference type="InterPro" id="IPR033315">
    <property type="entry name" value="Fan1-like"/>
</dbReference>
<dbReference type="RefSeq" id="XP_025368913.1">
    <property type="nucleotide sequence ID" value="XM_025512273.1"/>
</dbReference>
<keyword evidence="3 8" id="KW-0540">Nuclease</keyword>
<dbReference type="InParanoid" id="A0A316VZB6"/>
<dbReference type="GO" id="GO:0036297">
    <property type="term" value="P:interstrand cross-link repair"/>
    <property type="evidence" value="ECO:0007669"/>
    <property type="project" value="InterPro"/>
</dbReference>
<dbReference type="SMART" id="SM00990">
    <property type="entry name" value="VRR_NUC"/>
    <property type="match status" value="1"/>
</dbReference>
<dbReference type="InterPro" id="IPR049126">
    <property type="entry name" value="FAN1-like_TPR"/>
</dbReference>
<keyword evidence="4 8" id="KW-0479">Metal-binding</keyword>
<dbReference type="PANTHER" id="PTHR15749">
    <property type="entry name" value="FANCONI-ASSOCIATED NUCLEASE 1"/>
    <property type="match status" value="1"/>
</dbReference>
<dbReference type="Pfam" id="PF21170">
    <property type="entry name" value="FAN1_TPR"/>
    <property type="match status" value="1"/>
</dbReference>
<keyword evidence="7 8" id="KW-0464">Manganese</keyword>
<evidence type="ECO:0000256" key="2">
    <source>
        <dbReference type="ARBA" id="ARBA00005533"/>
    </source>
</evidence>
<evidence type="ECO:0000256" key="4">
    <source>
        <dbReference type="ARBA" id="ARBA00022723"/>
    </source>
</evidence>
<comment type="similarity">
    <text evidence="2 8">Belongs to the FAN1 family.</text>
</comment>
<sequence>MYPAILGEMIDAVLEKEEYLFSPLEIVMLREYQQLPSDARYVFARLVQRRDAWQRPDRLRFEERDCGDLAGAIRKLCEPVFLQPSQVSHSSAQPASQSNDSERMGHFCLGVQEMDPDDVHASLELLNLEELKRLAKMMGSKKSSDTNTRAIAIATLLESRTQGTFSFGPSPKSGSSQMDVLKWHMSGIIGDCVRLAPRARSLIARLALVYYRATVQSEGSALTTAVLARSRRRVYPVYQHQRTAPLFASRQHLISMEKALRLEVTIDELIEWDGSKEAFAKGLNIFESVWQEWKECVEDAQRQNPDGVDRMTYHKMRFHPGWPLTRIVYKGAHLLGRFKLYEREEEVLRALLAQRAFRRGRRGDWYDRLALILAQYPADGDAKRGKMRALEVAVQGIEDSDTHLIYHDTLQRRITRLENQLNIPFSQKHDFSYAKLATCRDRVFEGTRLDAMASMEPKRGIFGSVMPSQRRTVGEVSSAGNTTSIERKSMSSIWRGLDSEPCRVEDLVLQHYSMQGYSGYHCEGSIISMLFTLLMWDVIFLPIPGAFETAYQSAPLDIGEDSFIVARAPQVRQRLHLIEERGGLDLMEEVHKRESQRKTWAIGCKWDTYPLEDLLQIAQCVGGKGLAVICQMMCEEYMTAGMPDLVVWNWKEKKVRFCEVKGPGDRLREKQKVWIDVLLRAGLDVEVSIVKEGITSNFSAKVE</sequence>
<name>A0A316VZB6_9BASI</name>
<gene>
    <name evidence="10" type="ORF">IE81DRAFT_303249</name>
</gene>
<keyword evidence="8" id="KW-0539">Nucleus</keyword>
<keyword evidence="8" id="KW-0234">DNA repair</keyword>
<evidence type="ECO:0000256" key="6">
    <source>
        <dbReference type="ARBA" id="ARBA00022842"/>
    </source>
</evidence>
<dbReference type="OrthoDB" id="258143at2759"/>
<dbReference type="STRING" id="1522189.A0A316VZB6"/>
<dbReference type="PANTHER" id="PTHR15749:SF4">
    <property type="entry name" value="FANCONI-ASSOCIATED NUCLEASE 1"/>
    <property type="match status" value="1"/>
</dbReference>
<evidence type="ECO:0000256" key="5">
    <source>
        <dbReference type="ARBA" id="ARBA00022801"/>
    </source>
</evidence>